<protein>
    <submittedName>
        <fullName evidence="2">RNA polymerase II transcription factor SIII subunit A-domain-containing protein</fullName>
    </submittedName>
</protein>
<feature type="region of interest" description="Disordered" evidence="1">
    <location>
        <begin position="195"/>
        <end position="222"/>
    </location>
</feature>
<organism evidence="2 3">
    <name type="scientific">Absidia repens</name>
    <dbReference type="NCBI Taxonomy" id="90262"/>
    <lineage>
        <taxon>Eukaryota</taxon>
        <taxon>Fungi</taxon>
        <taxon>Fungi incertae sedis</taxon>
        <taxon>Mucoromycota</taxon>
        <taxon>Mucoromycotina</taxon>
        <taxon>Mucoromycetes</taxon>
        <taxon>Mucorales</taxon>
        <taxon>Cunninghamellaceae</taxon>
        <taxon>Absidia</taxon>
    </lineage>
</organism>
<dbReference type="PANTHER" id="PTHR15141">
    <property type="entry name" value="TRANSCRIPTION ELONGATION FACTOR B POLYPEPTIDE 3"/>
    <property type="match status" value="1"/>
</dbReference>
<dbReference type="Proteomes" id="UP000193560">
    <property type="component" value="Unassembled WGS sequence"/>
</dbReference>
<dbReference type="OrthoDB" id="21513at2759"/>
<feature type="compositionally biased region" description="Low complexity" evidence="1">
    <location>
        <begin position="145"/>
        <end position="161"/>
    </location>
</feature>
<dbReference type="EMBL" id="MCGE01000016">
    <property type="protein sequence ID" value="ORZ13641.1"/>
    <property type="molecule type" value="Genomic_DNA"/>
</dbReference>
<dbReference type="InterPro" id="IPR051870">
    <property type="entry name" value="Elongin-A_domain"/>
</dbReference>
<dbReference type="AlphaFoldDB" id="A0A1X2IC34"/>
<accession>A0A1X2IC34</accession>
<dbReference type="GO" id="GO:0006368">
    <property type="term" value="P:transcription elongation by RNA polymerase II"/>
    <property type="evidence" value="ECO:0007669"/>
    <property type="project" value="InterPro"/>
</dbReference>
<evidence type="ECO:0000313" key="3">
    <source>
        <dbReference type="Proteomes" id="UP000193560"/>
    </source>
</evidence>
<dbReference type="Gene3D" id="6.10.250.3180">
    <property type="match status" value="1"/>
</dbReference>
<dbReference type="InterPro" id="IPR010684">
    <property type="entry name" value="RNA_pol_II_trans_fac_SIII_A"/>
</dbReference>
<gene>
    <name evidence="2" type="ORF">BCR42DRAFT_418770</name>
</gene>
<evidence type="ECO:0000256" key="1">
    <source>
        <dbReference type="SAM" id="MobiDB-lite"/>
    </source>
</evidence>
<feature type="region of interest" description="Disordered" evidence="1">
    <location>
        <begin position="138"/>
        <end position="162"/>
    </location>
</feature>
<dbReference type="Pfam" id="PF06881">
    <property type="entry name" value="Elongin_A"/>
    <property type="match status" value="1"/>
</dbReference>
<feature type="compositionally biased region" description="Low complexity" evidence="1">
    <location>
        <begin position="283"/>
        <end position="297"/>
    </location>
</feature>
<dbReference type="PANTHER" id="PTHR15141:SF76">
    <property type="entry name" value="TRANSCRIPTION ELONGATION FACTOR B POLYPEPTIDE 3"/>
    <property type="match status" value="1"/>
</dbReference>
<comment type="caution">
    <text evidence="2">The sequence shown here is derived from an EMBL/GenBank/DDBJ whole genome shotgun (WGS) entry which is preliminary data.</text>
</comment>
<feature type="compositionally biased region" description="Low complexity" evidence="1">
    <location>
        <begin position="195"/>
        <end position="212"/>
    </location>
</feature>
<name>A0A1X2IC34_9FUNG</name>
<reference evidence="2 3" key="1">
    <citation type="submission" date="2016-07" db="EMBL/GenBank/DDBJ databases">
        <title>Pervasive Adenine N6-methylation of Active Genes in Fungi.</title>
        <authorList>
            <consortium name="DOE Joint Genome Institute"/>
            <person name="Mondo S.J."/>
            <person name="Dannebaum R.O."/>
            <person name="Kuo R.C."/>
            <person name="Labutti K."/>
            <person name="Haridas S."/>
            <person name="Kuo A."/>
            <person name="Salamov A."/>
            <person name="Ahrendt S.R."/>
            <person name="Lipzen A."/>
            <person name="Sullivan W."/>
            <person name="Andreopoulos W.B."/>
            <person name="Clum A."/>
            <person name="Lindquist E."/>
            <person name="Daum C."/>
            <person name="Ramamoorthy G.K."/>
            <person name="Gryganskyi A."/>
            <person name="Culley D."/>
            <person name="Magnuson J.K."/>
            <person name="James T.Y."/>
            <person name="O'Malley M.A."/>
            <person name="Stajich J.E."/>
            <person name="Spatafora J.W."/>
            <person name="Visel A."/>
            <person name="Grigoriev I.V."/>
        </authorList>
    </citation>
    <scope>NUCLEOTIDE SEQUENCE [LARGE SCALE GENOMIC DNA]</scope>
    <source>
        <strain evidence="2 3">NRRL 1336</strain>
    </source>
</reference>
<proteinExistence type="predicted"/>
<feature type="region of interest" description="Disordered" evidence="1">
    <location>
        <begin position="264"/>
        <end position="308"/>
    </location>
</feature>
<evidence type="ECO:0000313" key="2">
    <source>
        <dbReference type="EMBL" id="ORZ13641.1"/>
    </source>
</evidence>
<dbReference type="STRING" id="90262.A0A1X2IC34"/>
<sequence>MPSQVKSLLLISQEILTNNIDGLSYVGNVPYCLLRPSLKKATPQQLFLIERLNPHLTPESDELWLRHMSTFKDLIDAYHQGEHQDPASWRGLYLKRYQENEKRKKIISEKVKSQYNKIQNEKAARSIKVLKGVVRGRTHDSRRFSSSNGSSGSNNNSSSSSRLFLETKKAANKTNAIYRSHVQKSYHTITTTAAATTTSSNSSNMNASYSSTVTNVSKPPSQLAKAYHSNQARYGQPTPLPRTSTYPLIPPPILPPSHSTLLGNYTSTCGNSDRIKRQKTTASSKPNLSKSPSQSSSDHPHMQTKRPAALVNYNIFNELG</sequence>
<dbReference type="GO" id="GO:0070449">
    <property type="term" value="C:elongin complex"/>
    <property type="evidence" value="ECO:0007669"/>
    <property type="project" value="InterPro"/>
</dbReference>
<keyword evidence="3" id="KW-1185">Reference proteome</keyword>